<dbReference type="GO" id="GO:0032885">
    <property type="term" value="P:regulation of polysaccharide biosynthetic process"/>
    <property type="evidence" value="ECO:0007669"/>
    <property type="project" value="TreeGrafter"/>
</dbReference>
<dbReference type="GO" id="GO:0045152">
    <property type="term" value="F:antisigma factor binding"/>
    <property type="evidence" value="ECO:0007669"/>
    <property type="project" value="TreeGrafter"/>
</dbReference>
<dbReference type="PANTHER" id="PTHR38782">
    <property type="match status" value="1"/>
</dbReference>
<dbReference type="OrthoDB" id="7067274at2"/>
<reference evidence="7 8" key="1">
    <citation type="submission" date="2019-06" db="EMBL/GenBank/DDBJ databases">
        <title>Whole genome sequence for Cellvibrionaceae sp. R142.</title>
        <authorList>
            <person name="Wang G."/>
        </authorList>
    </citation>
    <scope>NUCLEOTIDE SEQUENCE [LARGE SCALE GENOMIC DNA]</scope>
    <source>
        <strain evidence="7 8">R142</strain>
    </source>
</reference>
<evidence type="ECO:0000259" key="5">
    <source>
        <dbReference type="Pfam" id="PF03888"/>
    </source>
</evidence>
<evidence type="ECO:0000313" key="8">
    <source>
        <dbReference type="Proteomes" id="UP000319732"/>
    </source>
</evidence>
<dbReference type="InterPro" id="IPR005588">
    <property type="entry name" value="MucB_RseB"/>
</dbReference>
<evidence type="ECO:0000256" key="4">
    <source>
        <dbReference type="ARBA" id="ARBA00022764"/>
    </source>
</evidence>
<organism evidence="7 8">
    <name type="scientific">Exilibacterium tricleocarpae</name>
    <dbReference type="NCBI Taxonomy" id="2591008"/>
    <lineage>
        <taxon>Bacteria</taxon>
        <taxon>Pseudomonadati</taxon>
        <taxon>Pseudomonadota</taxon>
        <taxon>Gammaproteobacteria</taxon>
        <taxon>Cellvibrionales</taxon>
        <taxon>Cellvibrionaceae</taxon>
        <taxon>Exilibacterium</taxon>
    </lineage>
</organism>
<proteinExistence type="inferred from homology"/>
<comment type="similarity">
    <text evidence="2">Belongs to the RseB family.</text>
</comment>
<dbReference type="Pfam" id="PF03888">
    <property type="entry name" value="MucB_RseB"/>
    <property type="match status" value="1"/>
</dbReference>
<evidence type="ECO:0000256" key="3">
    <source>
        <dbReference type="ARBA" id="ARBA00022729"/>
    </source>
</evidence>
<gene>
    <name evidence="7" type="ORF">FKG94_05110</name>
</gene>
<dbReference type="CDD" id="cd16327">
    <property type="entry name" value="RseB"/>
    <property type="match status" value="1"/>
</dbReference>
<evidence type="ECO:0000256" key="1">
    <source>
        <dbReference type="ARBA" id="ARBA00004418"/>
    </source>
</evidence>
<name>A0A545U3I9_9GAMM</name>
<evidence type="ECO:0000259" key="6">
    <source>
        <dbReference type="Pfam" id="PF17188"/>
    </source>
</evidence>
<dbReference type="PIRSF" id="PIRSF005427">
    <property type="entry name" value="RseB"/>
    <property type="match status" value="1"/>
</dbReference>
<keyword evidence="4" id="KW-0574">Periplasm</keyword>
<comment type="subcellular location">
    <subcellularLocation>
        <location evidence="1">Periplasm</location>
    </subcellularLocation>
</comment>
<dbReference type="Gene3D" id="3.30.200.100">
    <property type="entry name" value="MucB/RseB, C-terminal domain"/>
    <property type="match status" value="1"/>
</dbReference>
<dbReference type="Gene3D" id="2.50.20.10">
    <property type="entry name" value="Lipoprotein localisation LolA/LolB/LppX"/>
    <property type="match status" value="1"/>
</dbReference>
<dbReference type="EMBL" id="VHSG01000006">
    <property type="protein sequence ID" value="TQV84047.1"/>
    <property type="molecule type" value="Genomic_DNA"/>
</dbReference>
<accession>A0A545U3I9</accession>
<comment type="caution">
    <text evidence="7">The sequence shown here is derived from an EMBL/GenBank/DDBJ whole genome shotgun (WGS) entry which is preliminary data.</text>
</comment>
<evidence type="ECO:0000313" key="7">
    <source>
        <dbReference type="EMBL" id="TQV84047.1"/>
    </source>
</evidence>
<protein>
    <submittedName>
        <fullName evidence="7">Transcriptional regulator</fullName>
    </submittedName>
</protein>
<dbReference type="InterPro" id="IPR033436">
    <property type="entry name" value="MucB/RseB_C"/>
</dbReference>
<dbReference type="GO" id="GO:0030288">
    <property type="term" value="C:outer membrane-bounded periplasmic space"/>
    <property type="evidence" value="ECO:0007669"/>
    <property type="project" value="TreeGrafter"/>
</dbReference>
<feature type="domain" description="MucB/RseB N-terminal" evidence="5">
    <location>
        <begin position="75"/>
        <end position="242"/>
    </location>
</feature>
<dbReference type="InterPro" id="IPR033434">
    <property type="entry name" value="MucB/RseB_N"/>
</dbReference>
<keyword evidence="8" id="KW-1185">Reference proteome</keyword>
<dbReference type="Proteomes" id="UP000319732">
    <property type="component" value="Unassembled WGS sequence"/>
</dbReference>
<sequence>MPSTPHKTVGGECCRLPGFPEWKTSNFGTLQDTMNLPGYSRLSRLATVLIVFLPAFTPPSAAQQSGAVQSPAQVTELLGRMSAAVRELDYRGLFTYEQGGSLDTLKIVHSVRDGVEYERLEHLSGPTREFVRRGQPVNCLPPGDQLLRGRLRALGENAGGLSAHYVFYLRGEERIAGREAHILQIVPRDEYRYGYTLGIDRQSGMPLLFMLVSEMEKGKRVLERFQFVELTLGGIDDSELTPVSDRHRIAGQQMDGCRPPPSARTDNWQLNWLPQGFMFSGQRKIEPNGDMLMYTDGLTTFSVFIDPVVDSYTVEGQARRGATVAYMQRVEKHNLPYSITVVGEIPPITARRVAESVKSLVPPPQR</sequence>
<dbReference type="PANTHER" id="PTHR38782:SF1">
    <property type="entry name" value="SIGMA-E FACTOR REGULATORY PROTEIN RSEB"/>
    <property type="match status" value="1"/>
</dbReference>
<keyword evidence="3" id="KW-0732">Signal</keyword>
<dbReference type="AlphaFoldDB" id="A0A545U3I9"/>
<dbReference type="InterPro" id="IPR038484">
    <property type="entry name" value="MucB/RseB_C_sf"/>
</dbReference>
<evidence type="ECO:0000256" key="2">
    <source>
        <dbReference type="ARBA" id="ARBA00008150"/>
    </source>
</evidence>
<dbReference type="Pfam" id="PF17188">
    <property type="entry name" value="MucB_RseB_C"/>
    <property type="match status" value="1"/>
</dbReference>
<feature type="domain" description="MucB/RseB C-terminal" evidence="6">
    <location>
        <begin position="264"/>
        <end position="358"/>
    </location>
</feature>